<name>A0A8H9FYB6_9SPHI</name>
<dbReference type="AlphaFoldDB" id="A0A8H9FYB6"/>
<proteinExistence type="predicted"/>
<reference evidence="2" key="2">
    <citation type="submission" date="2020-09" db="EMBL/GenBank/DDBJ databases">
        <authorList>
            <person name="Sun Q."/>
            <person name="Zhou Y."/>
        </authorList>
    </citation>
    <scope>NUCLEOTIDE SEQUENCE</scope>
    <source>
        <strain evidence="2">CGMCC 1.15966</strain>
    </source>
</reference>
<evidence type="ECO:0000259" key="1">
    <source>
        <dbReference type="Pfam" id="PF00534"/>
    </source>
</evidence>
<reference evidence="2" key="1">
    <citation type="journal article" date="2014" name="Int. J. Syst. Evol. Microbiol.">
        <title>Complete genome sequence of Corynebacterium casei LMG S-19264T (=DSM 44701T), isolated from a smear-ripened cheese.</title>
        <authorList>
            <consortium name="US DOE Joint Genome Institute (JGI-PGF)"/>
            <person name="Walter F."/>
            <person name="Albersmeier A."/>
            <person name="Kalinowski J."/>
            <person name="Ruckert C."/>
        </authorList>
    </citation>
    <scope>NUCLEOTIDE SEQUENCE</scope>
    <source>
        <strain evidence="2">CGMCC 1.15966</strain>
    </source>
</reference>
<feature type="domain" description="Glycosyl transferase family 1" evidence="1">
    <location>
        <begin position="178"/>
        <end position="347"/>
    </location>
</feature>
<dbReference type="GO" id="GO:0016757">
    <property type="term" value="F:glycosyltransferase activity"/>
    <property type="evidence" value="ECO:0007669"/>
    <property type="project" value="InterPro"/>
</dbReference>
<accession>A0A8H9FYB6</accession>
<dbReference type="Proteomes" id="UP000614460">
    <property type="component" value="Unassembled WGS sequence"/>
</dbReference>
<dbReference type="PANTHER" id="PTHR12526:SF572">
    <property type="entry name" value="BLL5144 PROTEIN"/>
    <property type="match status" value="1"/>
</dbReference>
<keyword evidence="3" id="KW-1185">Reference proteome</keyword>
<organism evidence="2 3">
    <name type="scientific">Sphingobacterium cellulitidis</name>
    <dbReference type="NCBI Taxonomy" id="1768011"/>
    <lineage>
        <taxon>Bacteria</taxon>
        <taxon>Pseudomonadati</taxon>
        <taxon>Bacteroidota</taxon>
        <taxon>Sphingobacteriia</taxon>
        <taxon>Sphingobacteriales</taxon>
        <taxon>Sphingobacteriaceae</taxon>
        <taxon>Sphingobacterium</taxon>
    </lineage>
</organism>
<dbReference type="PANTHER" id="PTHR12526">
    <property type="entry name" value="GLYCOSYLTRANSFERASE"/>
    <property type="match status" value="1"/>
</dbReference>
<sequence length="400" mass="44936">MKILIIGTYIPRKCGIATFTHDLFNSIRDYPNKVDVIAISDGTEYSFPSEVKKVIQRDNKLDYIEAGKWANQQNYSICIVQHEFGIFGGEAGDFILDFILSINFPIISNLHTILQHPNPQEFKVIQKLCSLSDKITVMTTRGVQMMQSVYHINPEKISLIPHGVPNFTLTKEDAKFLLGLEDKKVMLSFGLLGRNKGYEIAIEATSKVIADDFVYIILGATHPNVLKEEGDSYKNSLIDLAGKLKLSGKVFFINHFVSDELLQQYLKACDIYVTPYPNENQMSSGTLSFALGAGAAVISTPYWYAKDLLANNRGILFDFNDVNGLASNINQLLSDPESMKNYQRRAEDFGKSMSWMNVGKMHLRLISSLITSKKKIQVIHNQDKTLKYLAPGKTKNLLSS</sequence>
<gene>
    <name evidence="2" type="ORF">GCM10011516_10500</name>
</gene>
<dbReference type="EMBL" id="BMKM01000002">
    <property type="protein sequence ID" value="GGE14615.1"/>
    <property type="molecule type" value="Genomic_DNA"/>
</dbReference>
<dbReference type="CDD" id="cd03822">
    <property type="entry name" value="GT4_mannosyltransferase-like"/>
    <property type="match status" value="1"/>
</dbReference>
<evidence type="ECO:0000313" key="2">
    <source>
        <dbReference type="EMBL" id="GGE14615.1"/>
    </source>
</evidence>
<dbReference type="InterPro" id="IPR001296">
    <property type="entry name" value="Glyco_trans_1"/>
</dbReference>
<dbReference type="Pfam" id="PF00534">
    <property type="entry name" value="Glycos_transf_1"/>
    <property type="match status" value="1"/>
</dbReference>
<dbReference type="RefSeq" id="WP_182498798.1">
    <property type="nucleotide sequence ID" value="NZ_BMKM01000002.1"/>
</dbReference>
<comment type="caution">
    <text evidence="2">The sequence shown here is derived from an EMBL/GenBank/DDBJ whole genome shotgun (WGS) entry which is preliminary data.</text>
</comment>
<protein>
    <recommendedName>
        <fullName evidence="1">Glycosyl transferase family 1 domain-containing protein</fullName>
    </recommendedName>
</protein>
<dbReference type="Gene3D" id="3.40.50.2000">
    <property type="entry name" value="Glycogen Phosphorylase B"/>
    <property type="match status" value="2"/>
</dbReference>
<evidence type="ECO:0000313" key="3">
    <source>
        <dbReference type="Proteomes" id="UP000614460"/>
    </source>
</evidence>
<dbReference type="SUPFAM" id="SSF53756">
    <property type="entry name" value="UDP-Glycosyltransferase/glycogen phosphorylase"/>
    <property type="match status" value="1"/>
</dbReference>